<dbReference type="RefSeq" id="WP_119652383.1">
    <property type="nucleotide sequence ID" value="NZ_NSDI01000003.1"/>
</dbReference>
<dbReference type="NCBIfam" id="TIGR00374">
    <property type="entry name" value="flippase-like domain"/>
    <property type="match status" value="1"/>
</dbReference>
<sequence length="335" mass="38522">MMKLIKTILPLFLGVFLCWYAYSQFTDEQLNEIKEKFLKADYFYIILSVLLGFLSNVSRALRWELLLTPMGYKTRSYNRIMAVFIGYLVNVTIPRSGEISRALVVNRYDGVPFDKSIGTIISERVVDLILLLSFTLTAFLLQFNLISEFLLSIIPFQKLIFLLGIVLVLGVLFSIWVYKSTHFIALKVRNFVAGLKEGIFSILKLRRRGAFLLHTIFIWTMYVLMFYLPFLALPETSYVSIGTVLTSFVVGSFAIAFTNGGFGSYPFFIAEILLLFGIPLVSGTAFGWIVWTAQFFMTLFFGGISFILLPLLNRYREDEKCFFLRMRKISKTRNS</sequence>
<evidence type="ECO:0000256" key="5">
    <source>
        <dbReference type="ARBA" id="ARBA00023136"/>
    </source>
</evidence>
<gene>
    <name evidence="7" type="ORF">CKY20_04550</name>
</gene>
<keyword evidence="4 6" id="KW-1133">Transmembrane helix</keyword>
<keyword evidence="5 6" id="KW-0472">Membrane</keyword>
<dbReference type="PANTHER" id="PTHR39087:SF2">
    <property type="entry name" value="UPF0104 MEMBRANE PROTEIN MJ1595"/>
    <property type="match status" value="1"/>
</dbReference>
<dbReference type="Pfam" id="PF03706">
    <property type="entry name" value="LPG_synthase_TM"/>
    <property type="match status" value="1"/>
</dbReference>
<feature type="transmembrane region" description="Helical" evidence="6">
    <location>
        <begin position="238"/>
        <end position="258"/>
    </location>
</feature>
<dbReference type="EMBL" id="NSDI01000003">
    <property type="protein sequence ID" value="RIY37358.1"/>
    <property type="molecule type" value="Genomic_DNA"/>
</dbReference>
<feature type="transmembrane region" description="Helical" evidence="6">
    <location>
        <begin position="295"/>
        <end position="312"/>
    </location>
</feature>
<protein>
    <submittedName>
        <fullName evidence="7">TIGR00374 family protein</fullName>
    </submittedName>
</protein>
<proteinExistence type="predicted"/>
<feature type="transmembrane region" description="Helical" evidence="6">
    <location>
        <begin position="265"/>
        <end position="289"/>
    </location>
</feature>
<evidence type="ECO:0000256" key="2">
    <source>
        <dbReference type="ARBA" id="ARBA00022475"/>
    </source>
</evidence>
<organism evidence="7 8">
    <name type="scientific">Capnocytophaga canis</name>
    <dbReference type="NCBI Taxonomy" id="1848903"/>
    <lineage>
        <taxon>Bacteria</taxon>
        <taxon>Pseudomonadati</taxon>
        <taxon>Bacteroidota</taxon>
        <taxon>Flavobacteriia</taxon>
        <taxon>Flavobacteriales</taxon>
        <taxon>Flavobacteriaceae</taxon>
        <taxon>Capnocytophaga</taxon>
    </lineage>
</organism>
<dbReference type="AlphaFoldDB" id="A0A3A1YJH9"/>
<dbReference type="Proteomes" id="UP000265497">
    <property type="component" value="Unassembled WGS sequence"/>
</dbReference>
<feature type="transmembrane region" description="Helical" evidence="6">
    <location>
        <begin position="125"/>
        <end position="147"/>
    </location>
</feature>
<feature type="transmembrane region" description="Helical" evidence="6">
    <location>
        <begin position="211"/>
        <end position="232"/>
    </location>
</feature>
<comment type="caution">
    <text evidence="7">The sequence shown here is derived from an EMBL/GenBank/DDBJ whole genome shotgun (WGS) entry which is preliminary data.</text>
</comment>
<evidence type="ECO:0000256" key="3">
    <source>
        <dbReference type="ARBA" id="ARBA00022692"/>
    </source>
</evidence>
<evidence type="ECO:0000256" key="4">
    <source>
        <dbReference type="ARBA" id="ARBA00022989"/>
    </source>
</evidence>
<accession>A0A3A1YJH9</accession>
<evidence type="ECO:0000256" key="6">
    <source>
        <dbReference type="SAM" id="Phobius"/>
    </source>
</evidence>
<feature type="transmembrane region" description="Helical" evidence="6">
    <location>
        <begin position="42"/>
        <end position="61"/>
    </location>
</feature>
<evidence type="ECO:0000313" key="8">
    <source>
        <dbReference type="Proteomes" id="UP000265497"/>
    </source>
</evidence>
<evidence type="ECO:0000313" key="7">
    <source>
        <dbReference type="EMBL" id="RIY37358.1"/>
    </source>
</evidence>
<dbReference type="PANTHER" id="PTHR39087">
    <property type="entry name" value="UPF0104 MEMBRANE PROTEIN MJ1595"/>
    <property type="match status" value="1"/>
</dbReference>
<keyword evidence="2" id="KW-1003">Cell membrane</keyword>
<dbReference type="GO" id="GO:0005886">
    <property type="term" value="C:plasma membrane"/>
    <property type="evidence" value="ECO:0007669"/>
    <property type="project" value="UniProtKB-SubCell"/>
</dbReference>
<dbReference type="InterPro" id="IPR022791">
    <property type="entry name" value="L-PG_synthase/AglD"/>
</dbReference>
<feature type="transmembrane region" description="Helical" evidence="6">
    <location>
        <begin position="159"/>
        <end position="178"/>
    </location>
</feature>
<reference evidence="7 8" key="1">
    <citation type="submission" date="2017-08" db="EMBL/GenBank/DDBJ databases">
        <title>Capnocytophaga canis 17-158 assembly.</title>
        <authorList>
            <person name="Gulvik C.A."/>
        </authorList>
    </citation>
    <scope>NUCLEOTIDE SEQUENCE [LARGE SCALE GENOMIC DNA]</scope>
    <source>
        <strain evidence="7 8">17-158</strain>
    </source>
</reference>
<evidence type="ECO:0000256" key="1">
    <source>
        <dbReference type="ARBA" id="ARBA00004651"/>
    </source>
</evidence>
<keyword evidence="3 6" id="KW-0812">Transmembrane</keyword>
<comment type="subcellular location">
    <subcellularLocation>
        <location evidence="1">Cell membrane</location>
        <topology evidence="1">Multi-pass membrane protein</topology>
    </subcellularLocation>
</comment>
<name>A0A3A1YJH9_9FLAO</name>